<dbReference type="SMART" id="SM00575">
    <property type="entry name" value="ZnF_PMZ"/>
    <property type="match status" value="1"/>
</dbReference>
<organism evidence="2 3">
    <name type="scientific">Solanum commersonii</name>
    <name type="common">Commerson's wild potato</name>
    <name type="synonym">Commerson's nightshade</name>
    <dbReference type="NCBI Taxonomy" id="4109"/>
    <lineage>
        <taxon>Eukaryota</taxon>
        <taxon>Viridiplantae</taxon>
        <taxon>Streptophyta</taxon>
        <taxon>Embryophyta</taxon>
        <taxon>Tracheophyta</taxon>
        <taxon>Spermatophyta</taxon>
        <taxon>Magnoliopsida</taxon>
        <taxon>eudicotyledons</taxon>
        <taxon>Gunneridae</taxon>
        <taxon>Pentapetalae</taxon>
        <taxon>asterids</taxon>
        <taxon>lamiids</taxon>
        <taxon>Solanales</taxon>
        <taxon>Solanaceae</taxon>
        <taxon>Solanoideae</taxon>
        <taxon>Solaneae</taxon>
        <taxon>Solanum</taxon>
    </lineage>
</organism>
<dbReference type="PANTHER" id="PTHR31973:SF113">
    <property type="entry name" value="PROTEIN FAR1-RELATED SEQUENCE 5-LIKE"/>
    <property type="match status" value="1"/>
</dbReference>
<dbReference type="InterPro" id="IPR006564">
    <property type="entry name" value="Znf_PMZ"/>
</dbReference>
<dbReference type="Proteomes" id="UP000824120">
    <property type="component" value="Chromosome 9"/>
</dbReference>
<protein>
    <recommendedName>
        <fullName evidence="1">Zinc finger PMZ-type domain-containing protein</fullName>
    </recommendedName>
</protein>
<feature type="domain" description="Zinc finger PMZ-type" evidence="1">
    <location>
        <begin position="156"/>
        <end position="183"/>
    </location>
</feature>
<dbReference type="PANTHER" id="PTHR31973">
    <property type="entry name" value="POLYPROTEIN, PUTATIVE-RELATED"/>
    <property type="match status" value="1"/>
</dbReference>
<evidence type="ECO:0000313" key="3">
    <source>
        <dbReference type="Proteomes" id="UP000824120"/>
    </source>
</evidence>
<reference evidence="2 3" key="1">
    <citation type="submission" date="2020-09" db="EMBL/GenBank/DDBJ databases">
        <title>De no assembly of potato wild relative species, Solanum commersonii.</title>
        <authorList>
            <person name="Cho K."/>
        </authorList>
    </citation>
    <scope>NUCLEOTIDE SEQUENCE [LARGE SCALE GENOMIC DNA]</scope>
    <source>
        <strain evidence="2">LZ3.2</strain>
        <tissue evidence="2">Leaf</tissue>
    </source>
</reference>
<dbReference type="AlphaFoldDB" id="A0A9J5XDD5"/>
<sequence>MFVSGVTAPKLVNHKRIHSPKDIIADIREFYGVQISYQQAWHAKERALEMIRGKPSAGYRQMSRYIYMLNTVYPNSYIRMQKTEEDEFMYLFVALRPLIRGSTRRPIVVVDGAHLDGAYKGTFVSTSTLDGHVVPSSEFIFSVYEAGRKYICLERKVCSYGRFHLDEIPCTHAIVVLKEKNVKDMHQYCSDYYKPDALAKTYEIPMVPIPDKEDWSP</sequence>
<accession>A0A9J5XDD5</accession>
<comment type="caution">
    <text evidence="2">The sequence shown here is derived from an EMBL/GenBank/DDBJ whole genome shotgun (WGS) entry which is preliminary data.</text>
</comment>
<keyword evidence="3" id="KW-1185">Reference proteome</keyword>
<gene>
    <name evidence="2" type="ORF">H5410_046079</name>
</gene>
<name>A0A9J5XDD5_SOLCO</name>
<dbReference type="GO" id="GO:0008270">
    <property type="term" value="F:zinc ion binding"/>
    <property type="evidence" value="ECO:0007669"/>
    <property type="project" value="InterPro"/>
</dbReference>
<dbReference type="EMBL" id="JACXVP010000009">
    <property type="protein sequence ID" value="KAG5585645.1"/>
    <property type="molecule type" value="Genomic_DNA"/>
</dbReference>
<proteinExistence type="predicted"/>
<evidence type="ECO:0000313" key="2">
    <source>
        <dbReference type="EMBL" id="KAG5585645.1"/>
    </source>
</evidence>
<evidence type="ECO:0000259" key="1">
    <source>
        <dbReference type="SMART" id="SM00575"/>
    </source>
</evidence>
<dbReference type="OrthoDB" id="1300069at2759"/>